<dbReference type="InterPro" id="IPR015424">
    <property type="entry name" value="PyrdxlP-dep_Trfase"/>
</dbReference>
<dbReference type="InterPro" id="IPR015421">
    <property type="entry name" value="PyrdxlP-dep_Trfase_major"/>
</dbReference>
<dbReference type="InterPro" id="IPR005814">
    <property type="entry name" value="Aminotrans_3"/>
</dbReference>
<evidence type="ECO:0000256" key="4">
    <source>
        <dbReference type="RuleBase" id="RU003560"/>
    </source>
</evidence>
<proteinExistence type="inferred from homology"/>
<keyword evidence="3 4" id="KW-0663">Pyridoxal phosphate</keyword>
<dbReference type="NCBIfam" id="NF004767">
    <property type="entry name" value="PRK06105.1"/>
    <property type="match status" value="1"/>
</dbReference>
<gene>
    <name evidence="5" type="ORF">E0F26_10295</name>
</gene>
<sequence length="448" mass="48126">MTSMLYPTTNPSASEQMVVARGEGPYIFDRNGKRYLEGMAGLWCTSLGYGNEEIIETATQQMRELSFSHMFGGKTHDSAMKLADKLARMVPMKDARVFLGNSGSDANDTLVKLIRYHATATGRPERTKIIARDKGYHGVTVASASLTGIPTNHNHFQLPFDALGVIRTGSPHFYRGAIAGENESDFVARRAAELEAQILEAGPDTIAAMIAEPVSGAGGVLIPPPGYYQAIQAVLDKYDIALWDDEVICGFGRLGADFGANALEMRPEMMVFAKALSSAYVPVSAAVVSGDFVEAVESAASDMGVFGHGYTYSGHPLGCAVAHKVLEIYERDQIFEHAAEVGHYLQEKLQAFVDHPLVGEVSGKGMIGALELVANKETKQAFEGMAVGAYCAKAAEAAGLIVRPLGGNRVALCPPLILEREHVDELVDKLTIAVNATLEFAKQEKLLA</sequence>
<dbReference type="Gene3D" id="3.40.640.10">
    <property type="entry name" value="Type I PLP-dependent aspartate aminotransferase-like (Major domain)"/>
    <property type="match status" value="1"/>
</dbReference>
<comment type="similarity">
    <text evidence="4">Belongs to the class-III pyridoxal-phosphate-dependent aminotransferase family.</text>
</comment>
<reference evidence="5 6" key="1">
    <citation type="submission" date="2019-02" db="EMBL/GenBank/DDBJ databases">
        <title>Halieaceae_genomes.</title>
        <authorList>
            <person name="Li S.-H."/>
        </authorList>
    </citation>
    <scope>NUCLEOTIDE SEQUENCE [LARGE SCALE GENOMIC DNA]</scope>
    <source>
        <strain evidence="5 6">JH123</strain>
    </source>
</reference>
<evidence type="ECO:0000256" key="1">
    <source>
        <dbReference type="ARBA" id="ARBA00022576"/>
    </source>
</evidence>
<evidence type="ECO:0000256" key="2">
    <source>
        <dbReference type="ARBA" id="ARBA00022679"/>
    </source>
</evidence>
<dbReference type="GO" id="GO:0008483">
    <property type="term" value="F:transaminase activity"/>
    <property type="evidence" value="ECO:0007669"/>
    <property type="project" value="UniProtKB-KW"/>
</dbReference>
<evidence type="ECO:0000256" key="3">
    <source>
        <dbReference type="ARBA" id="ARBA00022898"/>
    </source>
</evidence>
<evidence type="ECO:0000313" key="6">
    <source>
        <dbReference type="Proteomes" id="UP001317963"/>
    </source>
</evidence>
<dbReference type="RefSeq" id="WP_279241574.1">
    <property type="nucleotide sequence ID" value="NZ_CP036501.1"/>
</dbReference>
<dbReference type="CDD" id="cd00610">
    <property type="entry name" value="OAT_like"/>
    <property type="match status" value="1"/>
</dbReference>
<keyword evidence="1 5" id="KW-0032">Aminotransferase</keyword>
<dbReference type="Gene3D" id="3.90.1150.10">
    <property type="entry name" value="Aspartate Aminotransferase, domain 1"/>
    <property type="match status" value="1"/>
</dbReference>
<keyword evidence="6" id="KW-1185">Reference proteome</keyword>
<evidence type="ECO:0000313" key="5">
    <source>
        <dbReference type="EMBL" id="UZP75102.1"/>
    </source>
</evidence>
<keyword evidence="2" id="KW-0808">Transferase</keyword>
<dbReference type="PANTHER" id="PTHR42684:SF3">
    <property type="entry name" value="ADENOSYLMETHIONINE-8-AMINO-7-OXONONANOATE AMINOTRANSFERASE"/>
    <property type="match status" value="1"/>
</dbReference>
<dbReference type="Proteomes" id="UP001317963">
    <property type="component" value="Chromosome"/>
</dbReference>
<dbReference type="PIRSF" id="PIRSF000521">
    <property type="entry name" value="Transaminase_4ab_Lys_Orn"/>
    <property type="match status" value="1"/>
</dbReference>
<organism evidence="5 6">
    <name type="scientific">Candidatus Paraluminiphilus aquimaris</name>
    <dbReference type="NCBI Taxonomy" id="2518994"/>
    <lineage>
        <taxon>Bacteria</taxon>
        <taxon>Pseudomonadati</taxon>
        <taxon>Pseudomonadota</taxon>
        <taxon>Gammaproteobacteria</taxon>
        <taxon>Cellvibrionales</taxon>
        <taxon>Halieaceae</taxon>
        <taxon>Candidatus Paraluminiphilus</taxon>
    </lineage>
</organism>
<protein>
    <submittedName>
        <fullName evidence="5">Aminotransferase class III-fold pyridoxal phosphate-dependent enzyme</fullName>
    </submittedName>
</protein>
<dbReference type="PANTHER" id="PTHR42684">
    <property type="entry name" value="ADENOSYLMETHIONINE-8-AMINO-7-OXONONANOATE AMINOTRANSFERASE"/>
    <property type="match status" value="1"/>
</dbReference>
<dbReference type="SUPFAM" id="SSF53383">
    <property type="entry name" value="PLP-dependent transferases"/>
    <property type="match status" value="1"/>
</dbReference>
<dbReference type="Pfam" id="PF00202">
    <property type="entry name" value="Aminotran_3"/>
    <property type="match status" value="1"/>
</dbReference>
<name>A0ABY6Q744_9GAMM</name>
<accession>A0ABY6Q744</accession>
<dbReference type="InterPro" id="IPR015422">
    <property type="entry name" value="PyrdxlP-dep_Trfase_small"/>
</dbReference>
<dbReference type="EMBL" id="CP036501">
    <property type="protein sequence ID" value="UZP75102.1"/>
    <property type="molecule type" value="Genomic_DNA"/>
</dbReference>